<organism evidence="5 6">
    <name type="scientific">Ziziphus jujuba</name>
    <name type="common">Chinese jujube</name>
    <name type="synonym">Ziziphus sativa</name>
    <dbReference type="NCBI Taxonomy" id="326968"/>
    <lineage>
        <taxon>Eukaryota</taxon>
        <taxon>Viridiplantae</taxon>
        <taxon>Streptophyta</taxon>
        <taxon>Embryophyta</taxon>
        <taxon>Tracheophyta</taxon>
        <taxon>Spermatophyta</taxon>
        <taxon>Magnoliopsida</taxon>
        <taxon>eudicotyledons</taxon>
        <taxon>Gunneridae</taxon>
        <taxon>Pentapetalae</taxon>
        <taxon>rosids</taxon>
        <taxon>fabids</taxon>
        <taxon>Rosales</taxon>
        <taxon>Rhamnaceae</taxon>
        <taxon>Paliureae</taxon>
        <taxon>Ziziphus</taxon>
    </lineage>
</organism>
<feature type="domain" description="TIR" evidence="4">
    <location>
        <begin position="25"/>
        <end position="122"/>
    </location>
</feature>
<dbReference type="Gene3D" id="3.80.10.10">
    <property type="entry name" value="Ribonuclease Inhibitor"/>
    <property type="match status" value="2"/>
</dbReference>
<dbReference type="Pfam" id="PF23286">
    <property type="entry name" value="LRR_13"/>
    <property type="match status" value="1"/>
</dbReference>
<evidence type="ECO:0000256" key="1">
    <source>
        <dbReference type="ARBA" id="ARBA00022614"/>
    </source>
</evidence>
<evidence type="ECO:0000256" key="3">
    <source>
        <dbReference type="ARBA" id="ARBA00022821"/>
    </source>
</evidence>
<dbReference type="Pfam" id="PF01582">
    <property type="entry name" value="TIR"/>
    <property type="match status" value="1"/>
</dbReference>
<dbReference type="Pfam" id="PF23282">
    <property type="entry name" value="WHD_ROQ1"/>
    <property type="match status" value="1"/>
</dbReference>
<dbReference type="Proteomes" id="UP001652623">
    <property type="component" value="Chromosome 6"/>
</dbReference>
<keyword evidence="1" id="KW-0433">Leucine-rich repeat</keyword>
<reference evidence="6" key="1">
    <citation type="submission" date="2025-08" db="UniProtKB">
        <authorList>
            <consortium name="RefSeq"/>
        </authorList>
    </citation>
    <scope>IDENTIFICATION</scope>
    <source>
        <tissue evidence="6">Seedling</tissue>
    </source>
</reference>
<dbReference type="Pfam" id="PF00931">
    <property type="entry name" value="NB-ARC"/>
    <property type="match status" value="1"/>
</dbReference>
<gene>
    <name evidence="6" type="primary">LOC107424053</name>
</gene>
<dbReference type="InterPro" id="IPR058192">
    <property type="entry name" value="WHD_ROQ1-like"/>
</dbReference>
<sequence>MASSSSFSPLFLPISPQQKHEVQKKYNVFLSFRGEDTRNKFFSHLDSALSAKYISTFMDDHELQKRNEQSVVIPIFYEIDPSDVRKQKGSYKVAFVELEERFKDGMEKVRQWRAALIEASNLSGLNSMTFRGESIGKTPLAKAVFQKLSNSQLFEGCYFLEDVRETIKVPGGLDHLRKNLISCLLNDKTIQKMDTPLEALPSIIFQRLRRKKVLIVLDDVDSSIQLNVLVEGCCELAPGCRIIVTTRDKQVLRTAADSIYQVKSLNVIESLELFRLHAFRENSPTIDDEMVLEVIRYANGNPLAFKVLGSFLCCRSQIDWESALKKLKRVQDSEIEKVLKVSYDGLDKGTKEIFLDTACLFNSFFTRGHVERILGGGNSTMEIELSVLIEKCLIENGESDKLWMHDLLRQMGRAIVCDEDKEPGNRSRLCNAVEVCDVLENCTLRFLQWDLYPSKSLPSKFIPENLVELVLHGSHVEKLWNSHKVMSLPVLKRMDLSYSEFLTQLLYLTQAPNLERINLEGCTSLVQVCSCLQNLDKLTYLNLNGCFKLRDVKEMFKRTEGLSKSWIQNFTSNLCLYSSQAHISQKFAPNLRYLGLNKTAIETVPPSIGSSLVELDLKFCKRHKSLPTSICHLKSIESLRLCGCKKLKGFPEILEPMVRLITLYLSLSGIRELPESIENLVSLEVVLMDECKDLEFLPNGLCKLRNLRLISLFNCSKIEKLPPIPPSLNTLCVDYCQRLKSLQRFHLNI</sequence>
<evidence type="ECO:0000313" key="6">
    <source>
        <dbReference type="RefSeq" id="XP_060673946.1"/>
    </source>
</evidence>
<dbReference type="InterPro" id="IPR035897">
    <property type="entry name" value="Toll_tir_struct_dom_sf"/>
</dbReference>
<proteinExistence type="predicted"/>
<evidence type="ECO:0000256" key="2">
    <source>
        <dbReference type="ARBA" id="ARBA00022737"/>
    </source>
</evidence>
<evidence type="ECO:0000313" key="5">
    <source>
        <dbReference type="Proteomes" id="UP001652623"/>
    </source>
</evidence>
<dbReference type="Gene3D" id="3.40.50.300">
    <property type="entry name" value="P-loop containing nucleotide triphosphate hydrolases"/>
    <property type="match status" value="1"/>
</dbReference>
<dbReference type="InterPro" id="IPR042197">
    <property type="entry name" value="Apaf_helical"/>
</dbReference>
<keyword evidence="3" id="KW-0611">Plant defense</keyword>
<dbReference type="PANTHER" id="PTHR11017:SF479">
    <property type="entry name" value="DISEASE RESISTANCE PROTEIN (TIR-NBS-LRR CLASS) FAMILY"/>
    <property type="match status" value="1"/>
</dbReference>
<dbReference type="SUPFAM" id="SSF52200">
    <property type="entry name" value="Toll/Interleukin receptor TIR domain"/>
    <property type="match status" value="1"/>
</dbReference>
<dbReference type="InterPro" id="IPR027417">
    <property type="entry name" value="P-loop_NTPase"/>
</dbReference>
<keyword evidence="2" id="KW-0677">Repeat</keyword>
<dbReference type="InterPro" id="IPR032675">
    <property type="entry name" value="LRR_dom_sf"/>
</dbReference>
<dbReference type="Gene3D" id="1.10.8.430">
    <property type="entry name" value="Helical domain of apoptotic protease-activating factors"/>
    <property type="match status" value="1"/>
</dbReference>
<protein>
    <submittedName>
        <fullName evidence="6">TMV resistance protein N-like</fullName>
    </submittedName>
</protein>
<keyword evidence="5" id="KW-1185">Reference proteome</keyword>
<dbReference type="InterPro" id="IPR058546">
    <property type="entry name" value="RPS4B/Roq1-like_LRR"/>
</dbReference>
<dbReference type="SMART" id="SM00255">
    <property type="entry name" value="TIR"/>
    <property type="match status" value="1"/>
</dbReference>
<dbReference type="GeneID" id="107424053"/>
<accession>A0ABM4AB32</accession>
<dbReference type="InterPro" id="IPR044974">
    <property type="entry name" value="Disease_R_plants"/>
</dbReference>
<dbReference type="PANTHER" id="PTHR11017">
    <property type="entry name" value="LEUCINE-RICH REPEAT-CONTAINING PROTEIN"/>
    <property type="match status" value="1"/>
</dbReference>
<dbReference type="Gene3D" id="3.40.50.10140">
    <property type="entry name" value="Toll/interleukin-1 receptor homology (TIR) domain"/>
    <property type="match status" value="2"/>
</dbReference>
<dbReference type="PRINTS" id="PR00364">
    <property type="entry name" value="DISEASERSIST"/>
</dbReference>
<dbReference type="SUPFAM" id="SSF52540">
    <property type="entry name" value="P-loop containing nucleoside triphosphate hydrolases"/>
    <property type="match status" value="1"/>
</dbReference>
<dbReference type="InterPro" id="IPR000157">
    <property type="entry name" value="TIR_dom"/>
</dbReference>
<name>A0ABM4AB32_ZIZJJ</name>
<dbReference type="SUPFAM" id="SSF52058">
    <property type="entry name" value="L domain-like"/>
    <property type="match status" value="1"/>
</dbReference>
<evidence type="ECO:0000259" key="4">
    <source>
        <dbReference type="SMART" id="SM00255"/>
    </source>
</evidence>
<dbReference type="RefSeq" id="XP_060673946.1">
    <property type="nucleotide sequence ID" value="XM_060817963.1"/>
</dbReference>
<dbReference type="InterPro" id="IPR002182">
    <property type="entry name" value="NB-ARC"/>
</dbReference>